<organism evidence="1">
    <name type="scientific">bioreactor metagenome</name>
    <dbReference type="NCBI Taxonomy" id="1076179"/>
    <lineage>
        <taxon>unclassified sequences</taxon>
        <taxon>metagenomes</taxon>
        <taxon>ecological metagenomes</taxon>
    </lineage>
</organism>
<evidence type="ECO:0008006" key="2">
    <source>
        <dbReference type="Google" id="ProtNLM"/>
    </source>
</evidence>
<sequence>MKLHADRFDVQTISGYGPGWVAIDKEEFTRSLIVGSRGERIEWACERFEDLTPAHFAQLADLGAEVVIFGSGEKNRFPPPAWLAPLMSKRIGLESMSTQAACRTYNILAGEGRHVVAALLLEPAQ</sequence>
<dbReference type="PANTHER" id="PTHR21192">
    <property type="entry name" value="NUCLEAR PROTEIN E3-3"/>
    <property type="match status" value="1"/>
</dbReference>
<dbReference type="PANTHER" id="PTHR21192:SF2">
    <property type="entry name" value="NADH DEHYDROGENASE [UBIQUINONE] 1 ALPHA SUBCOMPLEX ASSEMBLY FACTOR 3"/>
    <property type="match status" value="1"/>
</dbReference>
<dbReference type="CDD" id="cd05560">
    <property type="entry name" value="Xcc1710_like"/>
    <property type="match status" value="1"/>
</dbReference>
<accession>A0A645GDX7</accession>
<gene>
    <name evidence="1" type="ORF">SDC9_171372</name>
</gene>
<dbReference type="SUPFAM" id="SSF64076">
    <property type="entry name" value="MTH938-like"/>
    <property type="match status" value="1"/>
</dbReference>
<protein>
    <recommendedName>
        <fullName evidence="2">Mth938-like domain-containing protein</fullName>
    </recommendedName>
</protein>
<dbReference type="AlphaFoldDB" id="A0A645GDX7"/>
<dbReference type="InterPro" id="IPR007523">
    <property type="entry name" value="NDUFAF3/AAMDC"/>
</dbReference>
<evidence type="ECO:0000313" key="1">
    <source>
        <dbReference type="EMBL" id="MPN23979.1"/>
    </source>
</evidence>
<name>A0A645GDX7_9ZZZZ</name>
<dbReference type="InterPro" id="IPR036748">
    <property type="entry name" value="MTH938-like_sf"/>
</dbReference>
<dbReference type="EMBL" id="VSSQ01072642">
    <property type="protein sequence ID" value="MPN23979.1"/>
    <property type="molecule type" value="Genomic_DNA"/>
</dbReference>
<dbReference type="Pfam" id="PF04430">
    <property type="entry name" value="DUF498"/>
    <property type="match status" value="1"/>
</dbReference>
<dbReference type="Gene3D" id="3.40.1230.10">
    <property type="entry name" value="MTH938-like"/>
    <property type="match status" value="1"/>
</dbReference>
<comment type="caution">
    <text evidence="1">The sequence shown here is derived from an EMBL/GenBank/DDBJ whole genome shotgun (WGS) entry which is preliminary data.</text>
</comment>
<reference evidence="1" key="1">
    <citation type="submission" date="2019-08" db="EMBL/GenBank/DDBJ databases">
        <authorList>
            <person name="Kucharzyk K."/>
            <person name="Murdoch R.W."/>
            <person name="Higgins S."/>
            <person name="Loffler F."/>
        </authorList>
    </citation>
    <scope>NUCLEOTIDE SEQUENCE</scope>
</reference>
<proteinExistence type="predicted"/>